<evidence type="ECO:0000256" key="1">
    <source>
        <dbReference type="SAM" id="MobiDB-lite"/>
    </source>
</evidence>
<reference evidence="2 3" key="1">
    <citation type="submission" date="2019-01" db="EMBL/GenBank/DDBJ databases">
        <authorList>
            <person name="Chen W.-M."/>
        </authorList>
    </citation>
    <scope>NUCLEOTIDE SEQUENCE [LARGE SCALE GENOMIC DNA]</scope>
    <source>
        <strain evidence="2 3">KYPY4</strain>
    </source>
</reference>
<protein>
    <recommendedName>
        <fullName evidence="4">Transcription factor zinc-finger domain-containing protein</fullName>
    </recommendedName>
</protein>
<dbReference type="RefSeq" id="WP_128228195.1">
    <property type="nucleotide sequence ID" value="NZ_SACR01000002.1"/>
</dbReference>
<dbReference type="OrthoDB" id="9814037at2"/>
<keyword evidence="3" id="KW-1185">Reference proteome</keyword>
<dbReference type="AlphaFoldDB" id="A0A437RMD1"/>
<evidence type="ECO:0008006" key="4">
    <source>
        <dbReference type="Google" id="ProtNLM"/>
    </source>
</evidence>
<comment type="caution">
    <text evidence="2">The sequence shown here is derived from an EMBL/GenBank/DDBJ whole genome shotgun (WGS) entry which is preliminary data.</text>
</comment>
<accession>A0A437RMD1</accession>
<evidence type="ECO:0000313" key="3">
    <source>
        <dbReference type="Proteomes" id="UP000285575"/>
    </source>
</evidence>
<feature type="compositionally biased region" description="Basic and acidic residues" evidence="1">
    <location>
        <begin position="267"/>
        <end position="288"/>
    </location>
</feature>
<sequence length="319" mass="34332">MNAPAGAALACRNCGQALRVLALQGHYGRALEIDLCAPCHLLWFDAIEGAHLAGPSLLRLVGEMAQAQSLPHTPLKPQLGCLRCAGPLHTVHNPSRYGASLQLECTQRHGAWQSFGQFLHQKGLVRPMNSADRHRALQRDGALHCVNCGGGIGQGDTVCSWCGSVPAVVDVARLALALDPEGATRQHAVHRQRGEAGALSCAACGAAQPAEGGWACTSCGATLTVPGLAEAHRQVSALGPALRAHAERPAPHVVQERLARQQPALQRQRDRAREMQKEADRASGRVPPKERDGWFDIEMIGMAVDLLRWLGRLVFRLWH</sequence>
<dbReference type="Proteomes" id="UP000285575">
    <property type="component" value="Unassembled WGS sequence"/>
</dbReference>
<organism evidence="2 3">
    <name type="scientific">Rubrivivax rivuli</name>
    <dbReference type="NCBI Taxonomy" id="1862385"/>
    <lineage>
        <taxon>Bacteria</taxon>
        <taxon>Pseudomonadati</taxon>
        <taxon>Pseudomonadota</taxon>
        <taxon>Betaproteobacteria</taxon>
        <taxon>Burkholderiales</taxon>
        <taxon>Sphaerotilaceae</taxon>
        <taxon>Rubrivivax</taxon>
    </lineage>
</organism>
<name>A0A437RMD1_9BURK</name>
<proteinExistence type="predicted"/>
<dbReference type="EMBL" id="SACR01000002">
    <property type="protein sequence ID" value="RVU47735.1"/>
    <property type="molecule type" value="Genomic_DNA"/>
</dbReference>
<gene>
    <name evidence="2" type="ORF">EOE66_08390</name>
</gene>
<evidence type="ECO:0000313" key="2">
    <source>
        <dbReference type="EMBL" id="RVU47735.1"/>
    </source>
</evidence>
<feature type="region of interest" description="Disordered" evidence="1">
    <location>
        <begin position="260"/>
        <end position="288"/>
    </location>
</feature>